<sequence length="349" mass="39024">MNDIMQLYIWFILISVSGCSVFIGFPKSSWTTSSHVCSLPVKDEINTTDIFMSLNSTDYKEVKKAWTGTVIKHTRWAAFIGCGRSLSSMDSGRSVKTAEDCLKHCSDLSSATNFFIKSSTCYCLSYKPDINGDINDCRGNCTNAIYTPCSSGRSALVFTFIEGLNIEPANKFIEKECLTTTKDNSKFTVSDCNAQNSYGCKHTSRKLTGKESCVAMNKTKFLTFENCESQFPFLCLGKQKTNTIDKSTPNNRYPRFIKLPLGVVVAGGMFIFLLMMIIIFLSCKLKKRREPFLNYSNEMKDGFPRASLPPNKVGLRDTYIDASDAPKRPGAGSYNDVYDDVHKGFIIKD</sequence>
<name>A0A8B6E4H1_MYTGA</name>
<dbReference type="EMBL" id="UYJE01004479">
    <property type="protein sequence ID" value="VDI28369.1"/>
    <property type="molecule type" value="Genomic_DNA"/>
</dbReference>
<dbReference type="Proteomes" id="UP000596742">
    <property type="component" value="Unassembled WGS sequence"/>
</dbReference>
<reference evidence="2" key="1">
    <citation type="submission" date="2018-11" db="EMBL/GenBank/DDBJ databases">
        <authorList>
            <person name="Alioto T."/>
            <person name="Alioto T."/>
        </authorList>
    </citation>
    <scope>NUCLEOTIDE SEQUENCE</scope>
</reference>
<feature type="transmembrane region" description="Helical" evidence="1">
    <location>
        <begin position="259"/>
        <end position="281"/>
    </location>
</feature>
<feature type="transmembrane region" description="Helical" evidence="1">
    <location>
        <begin position="7"/>
        <end position="25"/>
    </location>
</feature>
<proteinExistence type="predicted"/>
<gene>
    <name evidence="2" type="ORF">MGAL_10B006991</name>
</gene>
<dbReference type="OrthoDB" id="6084467at2759"/>
<accession>A0A8B6E4H1</accession>
<keyword evidence="1" id="KW-1133">Transmembrane helix</keyword>
<dbReference type="AlphaFoldDB" id="A0A8B6E4H1"/>
<comment type="caution">
    <text evidence="2">The sequence shown here is derived from an EMBL/GenBank/DDBJ whole genome shotgun (WGS) entry which is preliminary data.</text>
</comment>
<evidence type="ECO:0000256" key="1">
    <source>
        <dbReference type="SAM" id="Phobius"/>
    </source>
</evidence>
<evidence type="ECO:0000313" key="3">
    <source>
        <dbReference type="Proteomes" id="UP000596742"/>
    </source>
</evidence>
<keyword evidence="1" id="KW-0812">Transmembrane</keyword>
<keyword evidence="3" id="KW-1185">Reference proteome</keyword>
<protein>
    <recommendedName>
        <fullName evidence="4">WSC domain-containing protein</fullName>
    </recommendedName>
</protein>
<evidence type="ECO:0000313" key="2">
    <source>
        <dbReference type="EMBL" id="VDI28369.1"/>
    </source>
</evidence>
<keyword evidence="1" id="KW-0472">Membrane</keyword>
<organism evidence="2 3">
    <name type="scientific">Mytilus galloprovincialis</name>
    <name type="common">Mediterranean mussel</name>
    <dbReference type="NCBI Taxonomy" id="29158"/>
    <lineage>
        <taxon>Eukaryota</taxon>
        <taxon>Metazoa</taxon>
        <taxon>Spiralia</taxon>
        <taxon>Lophotrochozoa</taxon>
        <taxon>Mollusca</taxon>
        <taxon>Bivalvia</taxon>
        <taxon>Autobranchia</taxon>
        <taxon>Pteriomorphia</taxon>
        <taxon>Mytilida</taxon>
        <taxon>Mytiloidea</taxon>
        <taxon>Mytilidae</taxon>
        <taxon>Mytilinae</taxon>
        <taxon>Mytilus</taxon>
    </lineage>
</organism>
<evidence type="ECO:0008006" key="4">
    <source>
        <dbReference type="Google" id="ProtNLM"/>
    </source>
</evidence>